<dbReference type="RefSeq" id="WP_369000563.1">
    <property type="nucleotide sequence ID" value="NZ_CP158487.1"/>
</dbReference>
<dbReference type="EMBL" id="CP158487">
    <property type="protein sequence ID" value="XDN89303.1"/>
    <property type="molecule type" value="Genomic_DNA"/>
</dbReference>
<reference evidence="1" key="1">
    <citation type="submission" date="2024-06" db="EMBL/GenBank/DDBJ databases">
        <authorList>
            <person name="Atkinson C."/>
            <person name="McLean J."/>
            <person name="Gallagher L."/>
            <person name="Bor B."/>
            <person name="Mougous J."/>
        </authorList>
    </citation>
    <scope>NUCLEOTIDE SEQUENCE</scope>
    <source>
        <strain evidence="1">TM7-074</strain>
    </source>
</reference>
<accession>A0AB39JC33</accession>
<dbReference type="AlphaFoldDB" id="A0AB39JC33"/>
<evidence type="ECO:0000313" key="1">
    <source>
        <dbReference type="EMBL" id="XDN89303.1"/>
    </source>
</evidence>
<sequence>MKKSKNYGARVEIDSLINGEVDNNSLFTLLTDLKIRDGVFDMRILLASRSSKCTGHEALAEKHLASRSTSIESPYEFPYDRTLSCAVGEMSLVYLLLGGCCRTLLGNSLAKT</sequence>
<protein>
    <submittedName>
        <fullName evidence="1">Uncharacterized protein</fullName>
    </submittedName>
</protein>
<proteinExistence type="predicted"/>
<name>A0AB39JC33_9BACT</name>
<gene>
    <name evidence="1" type="ORF">TM074_01160</name>
</gene>
<organism evidence="1">
    <name type="scientific">Candidatus Nanosynbacter sp. TM7-074</name>
    <dbReference type="NCBI Taxonomy" id="3158573"/>
    <lineage>
        <taxon>Bacteria</taxon>
        <taxon>Candidatus Saccharimonadota</taxon>
        <taxon>Candidatus Saccharimonadia</taxon>
        <taxon>Candidatus Nanosynbacterales</taxon>
        <taxon>Candidatus Nanosynbacteraceae</taxon>
        <taxon>Candidatus Nanosynbacter</taxon>
    </lineage>
</organism>